<dbReference type="EMBL" id="KN833725">
    <property type="protein sequence ID" value="KIK23485.1"/>
    <property type="molecule type" value="Genomic_DNA"/>
</dbReference>
<gene>
    <name evidence="1" type="ORF">PISMIDRAFT_679183</name>
</gene>
<dbReference type="HOGENOM" id="CLU_2427888_0_0_1"/>
<name>A0A0C9YF67_9AGAM</name>
<dbReference type="AlphaFoldDB" id="A0A0C9YF67"/>
<evidence type="ECO:0000313" key="2">
    <source>
        <dbReference type="Proteomes" id="UP000054018"/>
    </source>
</evidence>
<accession>A0A0C9YF67</accession>
<keyword evidence="2" id="KW-1185">Reference proteome</keyword>
<sequence length="91" mass="10227">MLDTQAHTPPCIQAKPADGSQLQKYTFASISSPRTHCRLQLYPFRESYVSCFRVRNTPVATPMGKVLRIPGYIASFRCIARPGAIPYDRPI</sequence>
<organism evidence="1 2">
    <name type="scientific">Pisolithus microcarpus 441</name>
    <dbReference type="NCBI Taxonomy" id="765257"/>
    <lineage>
        <taxon>Eukaryota</taxon>
        <taxon>Fungi</taxon>
        <taxon>Dikarya</taxon>
        <taxon>Basidiomycota</taxon>
        <taxon>Agaricomycotina</taxon>
        <taxon>Agaricomycetes</taxon>
        <taxon>Agaricomycetidae</taxon>
        <taxon>Boletales</taxon>
        <taxon>Sclerodermatineae</taxon>
        <taxon>Pisolithaceae</taxon>
        <taxon>Pisolithus</taxon>
    </lineage>
</organism>
<dbReference type="Proteomes" id="UP000054018">
    <property type="component" value="Unassembled WGS sequence"/>
</dbReference>
<protein>
    <submittedName>
        <fullName evidence="1">Uncharacterized protein</fullName>
    </submittedName>
</protein>
<proteinExistence type="predicted"/>
<evidence type="ECO:0000313" key="1">
    <source>
        <dbReference type="EMBL" id="KIK23485.1"/>
    </source>
</evidence>
<reference evidence="2" key="2">
    <citation type="submission" date="2015-01" db="EMBL/GenBank/DDBJ databases">
        <title>Evolutionary Origins and Diversification of the Mycorrhizal Mutualists.</title>
        <authorList>
            <consortium name="DOE Joint Genome Institute"/>
            <consortium name="Mycorrhizal Genomics Consortium"/>
            <person name="Kohler A."/>
            <person name="Kuo A."/>
            <person name="Nagy L.G."/>
            <person name="Floudas D."/>
            <person name="Copeland A."/>
            <person name="Barry K.W."/>
            <person name="Cichocki N."/>
            <person name="Veneault-Fourrey C."/>
            <person name="LaButti K."/>
            <person name="Lindquist E.A."/>
            <person name="Lipzen A."/>
            <person name="Lundell T."/>
            <person name="Morin E."/>
            <person name="Murat C."/>
            <person name="Riley R."/>
            <person name="Ohm R."/>
            <person name="Sun H."/>
            <person name="Tunlid A."/>
            <person name="Henrissat B."/>
            <person name="Grigoriev I.V."/>
            <person name="Hibbett D.S."/>
            <person name="Martin F."/>
        </authorList>
    </citation>
    <scope>NUCLEOTIDE SEQUENCE [LARGE SCALE GENOMIC DNA]</scope>
    <source>
        <strain evidence="2">441</strain>
    </source>
</reference>
<reference evidence="1 2" key="1">
    <citation type="submission" date="2014-04" db="EMBL/GenBank/DDBJ databases">
        <authorList>
            <consortium name="DOE Joint Genome Institute"/>
            <person name="Kuo A."/>
            <person name="Kohler A."/>
            <person name="Costa M.D."/>
            <person name="Nagy L.G."/>
            <person name="Floudas D."/>
            <person name="Copeland A."/>
            <person name="Barry K.W."/>
            <person name="Cichocki N."/>
            <person name="Veneault-Fourrey C."/>
            <person name="LaButti K."/>
            <person name="Lindquist E.A."/>
            <person name="Lipzen A."/>
            <person name="Lundell T."/>
            <person name="Morin E."/>
            <person name="Murat C."/>
            <person name="Sun H."/>
            <person name="Tunlid A."/>
            <person name="Henrissat B."/>
            <person name="Grigoriev I.V."/>
            <person name="Hibbett D.S."/>
            <person name="Martin F."/>
            <person name="Nordberg H.P."/>
            <person name="Cantor M.N."/>
            <person name="Hua S.X."/>
        </authorList>
    </citation>
    <scope>NUCLEOTIDE SEQUENCE [LARGE SCALE GENOMIC DNA]</scope>
    <source>
        <strain evidence="1 2">441</strain>
    </source>
</reference>